<reference evidence="3 4" key="1">
    <citation type="journal article" date="2014" name="Proc. Natl. Acad. Sci. U.S.A.">
        <title>Trajectory and genomic determinants of fungal-pathogen speciation and host adaptation.</title>
        <authorList>
            <person name="Hu X."/>
            <person name="Xiao G."/>
            <person name="Zheng P."/>
            <person name="Shang Y."/>
            <person name="Su Y."/>
            <person name="Zhang X."/>
            <person name="Liu X."/>
            <person name="Zhan S."/>
            <person name="St Leger R.J."/>
            <person name="Wang C."/>
        </authorList>
    </citation>
    <scope>NUCLEOTIDE SEQUENCE [LARGE SCALE GENOMIC DNA]</scope>
    <source>
        <strain evidence="3 4">ARSEF 1941</strain>
    </source>
</reference>
<evidence type="ECO:0000313" key="4">
    <source>
        <dbReference type="Proteomes" id="UP000030816"/>
    </source>
</evidence>
<dbReference type="Gene3D" id="3.40.190.10">
    <property type="entry name" value="Periplasmic binding protein-like II"/>
    <property type="match status" value="2"/>
</dbReference>
<dbReference type="PANTHER" id="PTHR30006:SF2">
    <property type="entry name" value="ABC TRANSPORTER SUBSTRATE-BINDING PROTEIN"/>
    <property type="match status" value="1"/>
</dbReference>
<keyword evidence="4" id="KW-1185">Reference proteome</keyword>
<gene>
    <name evidence="3" type="ORF">MAM_06050</name>
</gene>
<dbReference type="EMBL" id="AZHE01000017">
    <property type="protein sequence ID" value="KHN96202.1"/>
    <property type="molecule type" value="Genomic_DNA"/>
</dbReference>
<dbReference type="SUPFAM" id="SSF53850">
    <property type="entry name" value="Periplasmic binding protein-like II"/>
    <property type="match status" value="1"/>
</dbReference>
<comment type="caution">
    <text evidence="3">The sequence shown here is derived from an EMBL/GenBank/DDBJ whole genome shotgun (WGS) entry which is preliminary data.</text>
</comment>
<proteinExistence type="predicted"/>
<keyword evidence="1 2" id="KW-0732">Signal</keyword>
<evidence type="ECO:0000313" key="3">
    <source>
        <dbReference type="EMBL" id="KHN96202.1"/>
    </source>
</evidence>
<feature type="chain" id="PRO_5002079472" evidence="2">
    <location>
        <begin position="17"/>
        <end position="359"/>
    </location>
</feature>
<sequence>MRSVIVASLVLGQALAADRTLGFKAKPTVENRTLDEIYKAALAEGGVVTLWHGGDEPDQLKPLQDTFEGRFPGMKLNVTVDLSKYFGGRIDQQLANNNVHVDNVMLQTVHDFPRWAREDALLNYAPLGFDQVHPALKDSLSGSWYAVEIIFWKNIWSTKKLPGAKFDSFQSFLDPEYKDKLVLTYPSDDDAVLFAFDQIMQDHGVAWFDKLLAQNPTWVRGTETPLTLISQPNNSLAATFTTSIGFADIPDIATAFPNDGLFTSWGQRGAILKDAPHPEGAKLLASFMLSSEFQDSMGWSVLQDVEPPAGLPQIMRMNNTNVVAFNYWMEDRANVERLRLFFEDRIGTSQGKSPLLDDI</sequence>
<dbReference type="PANTHER" id="PTHR30006">
    <property type="entry name" value="THIAMINE-BINDING PERIPLASMIC PROTEIN-RELATED"/>
    <property type="match status" value="1"/>
</dbReference>
<organism evidence="3 4">
    <name type="scientific">Metarhizium album (strain ARSEF 1941)</name>
    <dbReference type="NCBI Taxonomy" id="1081103"/>
    <lineage>
        <taxon>Eukaryota</taxon>
        <taxon>Fungi</taxon>
        <taxon>Dikarya</taxon>
        <taxon>Ascomycota</taxon>
        <taxon>Pezizomycotina</taxon>
        <taxon>Sordariomycetes</taxon>
        <taxon>Hypocreomycetidae</taxon>
        <taxon>Hypocreales</taxon>
        <taxon>Clavicipitaceae</taxon>
        <taxon>Metarhizium</taxon>
    </lineage>
</organism>
<protein>
    <submittedName>
        <fullName evidence="3">ABC-type Fe3+ transport system</fullName>
    </submittedName>
</protein>
<evidence type="ECO:0000256" key="2">
    <source>
        <dbReference type="SAM" id="SignalP"/>
    </source>
</evidence>
<dbReference type="GeneID" id="63740505"/>
<dbReference type="Proteomes" id="UP000030816">
    <property type="component" value="Unassembled WGS sequence"/>
</dbReference>
<feature type="signal peptide" evidence="2">
    <location>
        <begin position="1"/>
        <end position="16"/>
    </location>
</feature>
<dbReference type="OrthoDB" id="124329at2759"/>
<name>A0A0B2WRS5_METAS</name>
<dbReference type="RefSeq" id="XP_040677268.1">
    <property type="nucleotide sequence ID" value="XM_040824848.1"/>
</dbReference>
<accession>A0A0B2WRS5</accession>
<dbReference type="HOGENOM" id="CLU_026974_5_1_1"/>
<dbReference type="STRING" id="1081103.A0A0B2WRS5"/>
<dbReference type="AlphaFoldDB" id="A0A0B2WRS5"/>
<evidence type="ECO:0000256" key="1">
    <source>
        <dbReference type="ARBA" id="ARBA00022729"/>
    </source>
</evidence>